<keyword evidence="4" id="KW-0804">Transcription</keyword>
<dbReference type="InterPro" id="IPR013325">
    <property type="entry name" value="RNA_pol_sigma_r2"/>
</dbReference>
<dbReference type="SUPFAM" id="SSF88946">
    <property type="entry name" value="Sigma2 domain of RNA polymerase sigma factors"/>
    <property type="match status" value="1"/>
</dbReference>
<accession>A0ABW0I7J6</accession>
<evidence type="ECO:0000256" key="4">
    <source>
        <dbReference type="ARBA" id="ARBA00023163"/>
    </source>
</evidence>
<dbReference type="Gene3D" id="1.10.1740.10">
    <property type="match status" value="1"/>
</dbReference>
<sequence length="197" mass="23486">MQLPPDNELWASFLKGDRVAFAWIYNRNIEELLRYGYRVTSNRQLIKDSIHDLFLHLWLHRENLSKTDNIRFYLFRSLRNRIIQNTDAPTVSGIDMDLLLDKVFSELPLEHAIIEQENQEDQIKVLKKAIDRLPKRQQEVIQLRYFHDFTLDEIAVVMQINNQSVRNLIHRSISQLKIFFELAGWLLLLLFNNIGKN</sequence>
<dbReference type="PANTHER" id="PTHR43133:SF46">
    <property type="entry name" value="RNA POLYMERASE SIGMA-70 FACTOR ECF SUBFAMILY"/>
    <property type="match status" value="1"/>
</dbReference>
<dbReference type="Gene3D" id="1.10.10.10">
    <property type="entry name" value="Winged helix-like DNA-binding domain superfamily/Winged helix DNA-binding domain"/>
    <property type="match status" value="1"/>
</dbReference>
<organism evidence="7 8">
    <name type="scientific">Larkinella bovis</name>
    <dbReference type="NCBI Taxonomy" id="683041"/>
    <lineage>
        <taxon>Bacteria</taxon>
        <taxon>Pseudomonadati</taxon>
        <taxon>Bacteroidota</taxon>
        <taxon>Cytophagia</taxon>
        <taxon>Cytophagales</taxon>
        <taxon>Spirosomataceae</taxon>
        <taxon>Larkinella</taxon>
    </lineage>
</organism>
<reference evidence="8" key="1">
    <citation type="journal article" date="2019" name="Int. J. Syst. Evol. Microbiol.">
        <title>The Global Catalogue of Microorganisms (GCM) 10K type strain sequencing project: providing services to taxonomists for standard genome sequencing and annotation.</title>
        <authorList>
            <consortium name="The Broad Institute Genomics Platform"/>
            <consortium name="The Broad Institute Genome Sequencing Center for Infectious Disease"/>
            <person name="Wu L."/>
            <person name="Ma J."/>
        </authorList>
    </citation>
    <scope>NUCLEOTIDE SEQUENCE [LARGE SCALE GENOMIC DNA]</scope>
    <source>
        <strain evidence="8">CCUG 55250</strain>
    </source>
</reference>
<comment type="similarity">
    <text evidence="1">Belongs to the sigma-70 factor family. ECF subfamily.</text>
</comment>
<dbReference type="InterPro" id="IPR007627">
    <property type="entry name" value="RNA_pol_sigma70_r2"/>
</dbReference>
<comment type="caution">
    <text evidence="7">The sequence shown here is derived from an EMBL/GenBank/DDBJ whole genome shotgun (WGS) entry which is preliminary data.</text>
</comment>
<dbReference type="InterPro" id="IPR039425">
    <property type="entry name" value="RNA_pol_sigma-70-like"/>
</dbReference>
<dbReference type="Pfam" id="PF04542">
    <property type="entry name" value="Sigma70_r2"/>
    <property type="match status" value="1"/>
</dbReference>
<keyword evidence="8" id="KW-1185">Reference proteome</keyword>
<dbReference type="Proteomes" id="UP001596106">
    <property type="component" value="Unassembled WGS sequence"/>
</dbReference>
<evidence type="ECO:0000313" key="7">
    <source>
        <dbReference type="EMBL" id="MFC5409465.1"/>
    </source>
</evidence>
<feature type="domain" description="RNA polymerase sigma-70 region 2" evidence="5">
    <location>
        <begin position="24"/>
        <end position="84"/>
    </location>
</feature>
<dbReference type="RefSeq" id="WP_379843446.1">
    <property type="nucleotide sequence ID" value="NZ_JBHSMA010000002.1"/>
</dbReference>
<keyword evidence="2" id="KW-0805">Transcription regulation</keyword>
<evidence type="ECO:0000313" key="8">
    <source>
        <dbReference type="Proteomes" id="UP001596106"/>
    </source>
</evidence>
<evidence type="ECO:0000256" key="2">
    <source>
        <dbReference type="ARBA" id="ARBA00023015"/>
    </source>
</evidence>
<proteinExistence type="inferred from homology"/>
<name>A0ABW0I7J6_9BACT</name>
<dbReference type="InterPro" id="IPR036388">
    <property type="entry name" value="WH-like_DNA-bd_sf"/>
</dbReference>
<dbReference type="CDD" id="cd06171">
    <property type="entry name" value="Sigma70_r4"/>
    <property type="match status" value="1"/>
</dbReference>
<evidence type="ECO:0000256" key="1">
    <source>
        <dbReference type="ARBA" id="ARBA00010641"/>
    </source>
</evidence>
<dbReference type="InterPro" id="IPR013324">
    <property type="entry name" value="RNA_pol_sigma_r3/r4-like"/>
</dbReference>
<evidence type="ECO:0000256" key="3">
    <source>
        <dbReference type="ARBA" id="ARBA00023082"/>
    </source>
</evidence>
<dbReference type="PANTHER" id="PTHR43133">
    <property type="entry name" value="RNA POLYMERASE ECF-TYPE SIGMA FACTO"/>
    <property type="match status" value="1"/>
</dbReference>
<gene>
    <name evidence="7" type="ORF">ACFPMF_09115</name>
</gene>
<keyword evidence="3" id="KW-0731">Sigma factor</keyword>
<protein>
    <submittedName>
        <fullName evidence="7">RNA polymerase sigma factor</fullName>
    </submittedName>
</protein>
<dbReference type="EMBL" id="JBHSMA010000002">
    <property type="protein sequence ID" value="MFC5409465.1"/>
    <property type="molecule type" value="Genomic_DNA"/>
</dbReference>
<feature type="domain" description="RNA polymerase sigma factor 70 region 4 type 2" evidence="6">
    <location>
        <begin position="126"/>
        <end position="175"/>
    </location>
</feature>
<dbReference type="NCBIfam" id="TIGR02937">
    <property type="entry name" value="sigma70-ECF"/>
    <property type="match status" value="1"/>
</dbReference>
<dbReference type="InterPro" id="IPR014284">
    <property type="entry name" value="RNA_pol_sigma-70_dom"/>
</dbReference>
<dbReference type="Pfam" id="PF08281">
    <property type="entry name" value="Sigma70_r4_2"/>
    <property type="match status" value="1"/>
</dbReference>
<dbReference type="SUPFAM" id="SSF88659">
    <property type="entry name" value="Sigma3 and sigma4 domains of RNA polymerase sigma factors"/>
    <property type="match status" value="1"/>
</dbReference>
<evidence type="ECO:0000259" key="6">
    <source>
        <dbReference type="Pfam" id="PF08281"/>
    </source>
</evidence>
<evidence type="ECO:0000259" key="5">
    <source>
        <dbReference type="Pfam" id="PF04542"/>
    </source>
</evidence>
<dbReference type="InterPro" id="IPR013249">
    <property type="entry name" value="RNA_pol_sigma70_r4_t2"/>
</dbReference>